<dbReference type="RefSeq" id="WP_194664872.1">
    <property type="nucleotide sequence ID" value="NZ_RDPI01001146.1"/>
</dbReference>
<feature type="non-terminal residue" evidence="1">
    <location>
        <position position="113"/>
    </location>
</feature>
<dbReference type="Proteomes" id="UP000726136">
    <property type="component" value="Unassembled WGS sequence"/>
</dbReference>
<dbReference type="SUPFAM" id="SSF46785">
    <property type="entry name" value="Winged helix' DNA-binding domain"/>
    <property type="match status" value="1"/>
</dbReference>
<protein>
    <submittedName>
        <fullName evidence="1">Helix-turn-helix domain-containing protein</fullName>
    </submittedName>
</protein>
<dbReference type="InterPro" id="IPR036390">
    <property type="entry name" value="WH_DNA-bd_sf"/>
</dbReference>
<comment type="caution">
    <text evidence="1">The sequence shown here is derived from an EMBL/GenBank/DDBJ whole genome shotgun (WGS) entry which is preliminary data.</text>
</comment>
<gene>
    <name evidence="1" type="ORF">EAY46_27990</name>
</gene>
<dbReference type="EMBL" id="RDPI01001146">
    <property type="protein sequence ID" value="MBF4376823.1"/>
    <property type="molecule type" value="Genomic_DNA"/>
</dbReference>
<proteinExistence type="predicted"/>
<feature type="non-terminal residue" evidence="1">
    <location>
        <position position="1"/>
    </location>
</feature>
<dbReference type="Gene3D" id="1.10.10.10">
    <property type="entry name" value="Winged helix-like DNA-binding domain superfamily/Winged helix DNA-binding domain"/>
    <property type="match status" value="1"/>
</dbReference>
<sequence length="113" mass="12520">ADHADDAGVCWPSIETIARKSGVSPTTVKATLKKLEAGGWIVKRNQFKKADSGRLVRSNNQYQLPVKRLKSTADELTDFEQSYFVHSKFEHSKYEQTNLPEGVGQIPAGGRSD</sequence>
<accession>A0ABR9ZEE0</accession>
<keyword evidence="2" id="KW-1185">Reference proteome</keyword>
<evidence type="ECO:0000313" key="2">
    <source>
        <dbReference type="Proteomes" id="UP000726136"/>
    </source>
</evidence>
<dbReference type="InterPro" id="IPR036388">
    <property type="entry name" value="WH-like_DNA-bd_sf"/>
</dbReference>
<name>A0ABR9ZEE0_VIBAN</name>
<dbReference type="Pfam" id="PF13730">
    <property type="entry name" value="HTH_36"/>
    <property type="match status" value="1"/>
</dbReference>
<organism evidence="1 2">
    <name type="scientific">Vibrio anguillarum</name>
    <name type="common">Listonella anguillarum</name>
    <dbReference type="NCBI Taxonomy" id="55601"/>
    <lineage>
        <taxon>Bacteria</taxon>
        <taxon>Pseudomonadati</taxon>
        <taxon>Pseudomonadota</taxon>
        <taxon>Gammaproteobacteria</taxon>
        <taxon>Vibrionales</taxon>
        <taxon>Vibrionaceae</taxon>
        <taxon>Vibrio</taxon>
    </lineage>
</organism>
<evidence type="ECO:0000313" key="1">
    <source>
        <dbReference type="EMBL" id="MBF4376823.1"/>
    </source>
</evidence>
<reference evidence="1 2" key="1">
    <citation type="journal article" date="2021" name="PeerJ">
        <title>Analysis of 44 Vibrio anguillarum genomes reveals high genetic diversity.</title>
        <authorList>
            <person name="Hansen M.J."/>
            <person name="Dalsgaard I."/>
        </authorList>
    </citation>
    <scope>NUCLEOTIDE SEQUENCE [LARGE SCALE GENOMIC DNA]</scope>
    <source>
        <strain evidence="1 2">040915-1/1B</strain>
    </source>
</reference>